<sequence length="307" mass="35266">MLNLDLTRFERESIARLRKEEARYKGVSKIIAFLIPYRPLYLCSASGTHGSGSYYKPSTLRNPFPSPRSYSSSTSRRRRAKRSLLPFKDLVTPTRRSYAKPTSSSTRTSRSLTTLRRRVKELLATLPSVRRVPTSYNKEDPTLISGGASSPVNPTSNASSLYVCPSPTNDPDTRRRADRVTEEDRRTTLEYDLLRYRSPYISSTSRGRNAARTYTPKYISLADRTRRPYVVSPKERKRRRRDFEAAIKAKRLINTKELAKEERRAIERSRYLSRGDPLVFDLRSPTRSRSPLLNFPASYAISTIEVL</sequence>
<evidence type="ECO:0000313" key="3">
    <source>
        <dbReference type="Proteomes" id="UP000308014"/>
    </source>
</evidence>
<dbReference type="Proteomes" id="UP000308014">
    <property type="component" value="Unassembled WGS sequence"/>
</dbReference>
<gene>
    <name evidence="2" type="ORF">D6D24_03840</name>
</gene>
<feature type="compositionally biased region" description="Basic and acidic residues" evidence="1">
    <location>
        <begin position="171"/>
        <end position="184"/>
    </location>
</feature>
<accession>A0A4S8W3F2</accession>
<feature type="compositionally biased region" description="Low complexity" evidence="1">
    <location>
        <begin position="102"/>
        <end position="114"/>
    </location>
</feature>
<feature type="compositionally biased region" description="Low complexity" evidence="1">
    <location>
        <begin position="61"/>
        <end position="74"/>
    </location>
</feature>
<reference evidence="2 3" key="1">
    <citation type="submission" date="2018-10" db="EMBL/GenBank/DDBJ databases">
        <title>Fifty Aureobasidium pullulans genomes reveal a recombining polyextremotolerant generalist.</title>
        <authorList>
            <person name="Gostincar C."/>
            <person name="Turk M."/>
            <person name="Zajc J."/>
            <person name="Gunde-Cimerman N."/>
        </authorList>
    </citation>
    <scope>NUCLEOTIDE SEQUENCE [LARGE SCALE GENOMIC DNA]</scope>
    <source>
        <strain evidence="2 3">EXF-11318</strain>
    </source>
</reference>
<dbReference type="EMBL" id="QZAJ01000105">
    <property type="protein sequence ID" value="THW17560.1"/>
    <property type="molecule type" value="Genomic_DNA"/>
</dbReference>
<protein>
    <submittedName>
        <fullName evidence="2">Uncharacterized protein</fullName>
    </submittedName>
</protein>
<feature type="compositionally biased region" description="Polar residues" evidence="1">
    <location>
        <begin position="147"/>
        <end position="170"/>
    </location>
</feature>
<evidence type="ECO:0000256" key="1">
    <source>
        <dbReference type="SAM" id="MobiDB-lite"/>
    </source>
</evidence>
<comment type="caution">
    <text evidence="2">The sequence shown here is derived from an EMBL/GenBank/DDBJ whole genome shotgun (WGS) entry which is preliminary data.</text>
</comment>
<organism evidence="2 3">
    <name type="scientific">Aureobasidium pullulans</name>
    <name type="common">Black yeast</name>
    <name type="synonym">Pullularia pullulans</name>
    <dbReference type="NCBI Taxonomy" id="5580"/>
    <lineage>
        <taxon>Eukaryota</taxon>
        <taxon>Fungi</taxon>
        <taxon>Dikarya</taxon>
        <taxon>Ascomycota</taxon>
        <taxon>Pezizomycotina</taxon>
        <taxon>Dothideomycetes</taxon>
        <taxon>Dothideomycetidae</taxon>
        <taxon>Dothideales</taxon>
        <taxon>Saccotheciaceae</taxon>
        <taxon>Aureobasidium</taxon>
    </lineage>
</organism>
<evidence type="ECO:0000313" key="2">
    <source>
        <dbReference type="EMBL" id="THW17560.1"/>
    </source>
</evidence>
<proteinExistence type="predicted"/>
<dbReference type="AlphaFoldDB" id="A0A4S8W3F2"/>
<feature type="region of interest" description="Disordered" evidence="1">
    <location>
        <begin position="54"/>
        <end position="114"/>
    </location>
</feature>
<name>A0A4S8W3F2_AURPU</name>
<feature type="region of interest" description="Disordered" evidence="1">
    <location>
        <begin position="133"/>
        <end position="184"/>
    </location>
</feature>